<evidence type="ECO:0000259" key="1">
    <source>
        <dbReference type="PROSITE" id="PS51725"/>
    </source>
</evidence>
<evidence type="ECO:0000313" key="2">
    <source>
        <dbReference type="EMBL" id="SFJ44390.1"/>
    </source>
</evidence>
<organism evidence="2 3">
    <name type="scientific">Nocardioides psychrotolerans</name>
    <dbReference type="NCBI Taxonomy" id="1005945"/>
    <lineage>
        <taxon>Bacteria</taxon>
        <taxon>Bacillati</taxon>
        <taxon>Actinomycetota</taxon>
        <taxon>Actinomycetes</taxon>
        <taxon>Propionibacteriales</taxon>
        <taxon>Nocardioidaceae</taxon>
        <taxon>Nocardioides</taxon>
    </lineage>
</organism>
<dbReference type="PROSITE" id="PS51725">
    <property type="entry name" value="ABM"/>
    <property type="match status" value="1"/>
</dbReference>
<dbReference type="InterPro" id="IPR007138">
    <property type="entry name" value="ABM_dom"/>
</dbReference>
<feature type="domain" description="ABM" evidence="1">
    <location>
        <begin position="6"/>
        <end position="96"/>
    </location>
</feature>
<name>A0A1I3REF3_9ACTN</name>
<reference evidence="2 3" key="1">
    <citation type="submission" date="2016-10" db="EMBL/GenBank/DDBJ databases">
        <authorList>
            <person name="de Groot N.N."/>
        </authorList>
    </citation>
    <scope>NUCLEOTIDE SEQUENCE [LARGE SCALE GENOMIC DNA]</scope>
    <source>
        <strain evidence="2 3">CGMCC 1.11156</strain>
    </source>
</reference>
<dbReference type="STRING" id="1005945.SAMN05216561_13123"/>
<dbReference type="EMBL" id="FOQG01000031">
    <property type="protein sequence ID" value="SFJ44390.1"/>
    <property type="molecule type" value="Genomic_DNA"/>
</dbReference>
<dbReference type="Proteomes" id="UP000198649">
    <property type="component" value="Unassembled WGS sequence"/>
</dbReference>
<dbReference type="InterPro" id="IPR011008">
    <property type="entry name" value="Dimeric_a/b-barrel"/>
</dbReference>
<protein>
    <submittedName>
        <fullName evidence="2">Heme-degrading monooxygenase HmoA</fullName>
    </submittedName>
</protein>
<keyword evidence="2" id="KW-0560">Oxidoreductase</keyword>
<dbReference type="AlphaFoldDB" id="A0A1I3REF3"/>
<gene>
    <name evidence="2" type="ORF">SAMN05216561_13123</name>
</gene>
<dbReference type="Pfam" id="PF03992">
    <property type="entry name" value="ABM"/>
    <property type="match status" value="1"/>
</dbReference>
<dbReference type="Gene3D" id="3.30.70.100">
    <property type="match status" value="1"/>
</dbReference>
<sequence length="113" mass="12516">MTSSPVLEHALLRVRPGEGEAFEAAMADALPLIRRQTGLLGVSVTRCVEAPETYLLLVTWRTLEDHETGFRGSADYEQWRALLHHFYEPFPTVTHFAVVDRGGLLGGSLPELA</sequence>
<keyword evidence="3" id="KW-1185">Reference proteome</keyword>
<evidence type="ECO:0000313" key="3">
    <source>
        <dbReference type="Proteomes" id="UP000198649"/>
    </source>
</evidence>
<dbReference type="SUPFAM" id="SSF54909">
    <property type="entry name" value="Dimeric alpha+beta barrel"/>
    <property type="match status" value="1"/>
</dbReference>
<dbReference type="GO" id="GO:0004497">
    <property type="term" value="F:monooxygenase activity"/>
    <property type="evidence" value="ECO:0007669"/>
    <property type="project" value="UniProtKB-KW"/>
</dbReference>
<proteinExistence type="predicted"/>
<accession>A0A1I3REF3</accession>
<dbReference type="OrthoDB" id="9798157at2"/>
<keyword evidence="2" id="KW-0503">Monooxygenase</keyword>
<dbReference type="RefSeq" id="WP_091117583.1">
    <property type="nucleotide sequence ID" value="NZ_BKAF01000045.1"/>
</dbReference>